<evidence type="ECO:0000313" key="1">
    <source>
        <dbReference type="EMBL" id="MEQ2306614.1"/>
    </source>
</evidence>
<keyword evidence="2" id="KW-1185">Reference proteome</keyword>
<organism evidence="1 2">
    <name type="scientific">Ameca splendens</name>
    <dbReference type="NCBI Taxonomy" id="208324"/>
    <lineage>
        <taxon>Eukaryota</taxon>
        <taxon>Metazoa</taxon>
        <taxon>Chordata</taxon>
        <taxon>Craniata</taxon>
        <taxon>Vertebrata</taxon>
        <taxon>Euteleostomi</taxon>
        <taxon>Actinopterygii</taxon>
        <taxon>Neopterygii</taxon>
        <taxon>Teleostei</taxon>
        <taxon>Neoteleostei</taxon>
        <taxon>Acanthomorphata</taxon>
        <taxon>Ovalentaria</taxon>
        <taxon>Atherinomorphae</taxon>
        <taxon>Cyprinodontiformes</taxon>
        <taxon>Goodeidae</taxon>
        <taxon>Ameca</taxon>
    </lineage>
</organism>
<protein>
    <submittedName>
        <fullName evidence="1">Uncharacterized protein</fullName>
    </submittedName>
</protein>
<gene>
    <name evidence="1" type="ORF">AMECASPLE_009974</name>
</gene>
<accession>A0ABV0ZK54</accession>
<feature type="non-terminal residue" evidence="1">
    <location>
        <position position="1"/>
    </location>
</feature>
<dbReference type="Proteomes" id="UP001469553">
    <property type="component" value="Unassembled WGS sequence"/>
</dbReference>
<sequence>LCSGVNSCSWEQCLALGQIGLQGIEPLSLQLEDHLSTTEQQHPYNVKSSNCVWIALNLTTRAGPQI</sequence>
<reference evidence="1 2" key="1">
    <citation type="submission" date="2021-06" db="EMBL/GenBank/DDBJ databases">
        <authorList>
            <person name="Palmer J.M."/>
        </authorList>
    </citation>
    <scope>NUCLEOTIDE SEQUENCE [LARGE SCALE GENOMIC DNA]</scope>
    <source>
        <strain evidence="1 2">AS_MEX2019</strain>
        <tissue evidence="1">Muscle</tissue>
    </source>
</reference>
<comment type="caution">
    <text evidence="1">The sequence shown here is derived from an EMBL/GenBank/DDBJ whole genome shotgun (WGS) entry which is preliminary data.</text>
</comment>
<evidence type="ECO:0000313" key="2">
    <source>
        <dbReference type="Proteomes" id="UP001469553"/>
    </source>
</evidence>
<proteinExistence type="predicted"/>
<dbReference type="EMBL" id="JAHRIP010066402">
    <property type="protein sequence ID" value="MEQ2306614.1"/>
    <property type="molecule type" value="Genomic_DNA"/>
</dbReference>
<name>A0ABV0ZK54_9TELE</name>